<evidence type="ECO:0000259" key="2">
    <source>
        <dbReference type="Pfam" id="PF13808"/>
    </source>
</evidence>
<name>A0A1D3UWV8_TANFO</name>
<evidence type="ECO:0000256" key="1">
    <source>
        <dbReference type="SAM" id="Phobius"/>
    </source>
</evidence>
<dbReference type="EMBL" id="FMMM01000083">
    <property type="protein sequence ID" value="SCQ24720.1"/>
    <property type="molecule type" value="Genomic_DNA"/>
</dbReference>
<protein>
    <recommendedName>
        <fullName evidence="2">H repeat-associated protein N-terminal domain-containing protein</fullName>
    </recommendedName>
</protein>
<dbReference type="InterPro" id="IPR032806">
    <property type="entry name" value="YbfD_N"/>
</dbReference>
<accession>A0A1D3UWV8</accession>
<dbReference type="RefSeq" id="WP_081328286.1">
    <property type="nucleotide sequence ID" value="NZ_FMMM01000083.1"/>
</dbReference>
<sequence>MGYPHDSTQTHKLSDILVIALVAYLYGGEGLSLCMSFVQSEKLRFVLLVELPNDCPSVDIFERVLQRIEPESLYACLEIMVKI</sequence>
<dbReference type="Pfam" id="PF13808">
    <property type="entry name" value="DDE_Tnp_1_assoc"/>
    <property type="match status" value="1"/>
</dbReference>
<feature type="transmembrane region" description="Helical" evidence="1">
    <location>
        <begin position="16"/>
        <end position="38"/>
    </location>
</feature>
<dbReference type="AlphaFoldDB" id="A0A1D3UWV8"/>
<evidence type="ECO:0000313" key="4">
    <source>
        <dbReference type="Proteomes" id="UP000182057"/>
    </source>
</evidence>
<gene>
    <name evidence="3" type="ORF">TFUB20_02652</name>
</gene>
<keyword evidence="1" id="KW-1133">Transmembrane helix</keyword>
<evidence type="ECO:0000313" key="3">
    <source>
        <dbReference type="EMBL" id="SCQ24720.1"/>
    </source>
</evidence>
<proteinExistence type="predicted"/>
<keyword evidence="1" id="KW-0812">Transmembrane</keyword>
<keyword evidence="1" id="KW-0472">Membrane</keyword>
<organism evidence="3 4">
    <name type="scientific">Tannerella forsythia</name>
    <name type="common">Bacteroides forsythus</name>
    <dbReference type="NCBI Taxonomy" id="28112"/>
    <lineage>
        <taxon>Bacteria</taxon>
        <taxon>Pseudomonadati</taxon>
        <taxon>Bacteroidota</taxon>
        <taxon>Bacteroidia</taxon>
        <taxon>Bacteroidales</taxon>
        <taxon>Tannerellaceae</taxon>
        <taxon>Tannerella</taxon>
    </lineage>
</organism>
<feature type="domain" description="H repeat-associated protein N-terminal" evidence="2">
    <location>
        <begin position="7"/>
        <end position="77"/>
    </location>
</feature>
<dbReference type="Proteomes" id="UP000182057">
    <property type="component" value="Unassembled WGS sequence"/>
</dbReference>
<reference evidence="3 4" key="1">
    <citation type="submission" date="2016-09" db="EMBL/GenBank/DDBJ databases">
        <authorList>
            <person name="Capua I."/>
            <person name="De Benedictis P."/>
            <person name="Joannis T."/>
            <person name="Lombin L.H."/>
            <person name="Cattoli G."/>
        </authorList>
    </citation>
    <scope>NUCLEOTIDE SEQUENCE [LARGE SCALE GENOMIC DNA]</scope>
    <source>
        <strain evidence="3 4">UB20</strain>
    </source>
</reference>